<protein>
    <submittedName>
        <fullName evidence="6">Uncharacterized protein</fullName>
    </submittedName>
</protein>
<keyword evidence="3" id="KW-0677">Repeat</keyword>
<feature type="repeat" description="WD" evidence="4">
    <location>
        <begin position="132"/>
        <end position="165"/>
    </location>
</feature>
<evidence type="ECO:0000256" key="5">
    <source>
        <dbReference type="SAM" id="MobiDB-lite"/>
    </source>
</evidence>
<keyword evidence="2 4" id="KW-0853">WD repeat</keyword>
<dbReference type="InterPro" id="IPR001680">
    <property type="entry name" value="WD40_rpt"/>
</dbReference>
<feature type="region of interest" description="Disordered" evidence="5">
    <location>
        <begin position="523"/>
        <end position="545"/>
    </location>
</feature>
<dbReference type="SMART" id="SM00320">
    <property type="entry name" value="WD40"/>
    <property type="match status" value="5"/>
</dbReference>
<comment type="caution">
    <text evidence="6">The sequence shown here is derived from an EMBL/GenBank/DDBJ whole genome shotgun (WGS) entry which is preliminary data.</text>
</comment>
<accession>A0AAN9Z2G7</accession>
<proteinExistence type="inferred from homology"/>
<keyword evidence="7" id="KW-1185">Reference proteome</keyword>
<evidence type="ECO:0000313" key="7">
    <source>
        <dbReference type="Proteomes" id="UP001378592"/>
    </source>
</evidence>
<dbReference type="PROSITE" id="PS50294">
    <property type="entry name" value="WD_REPEATS_REGION"/>
    <property type="match status" value="1"/>
</dbReference>
<evidence type="ECO:0000313" key="6">
    <source>
        <dbReference type="EMBL" id="KAK7793791.1"/>
    </source>
</evidence>
<dbReference type="Proteomes" id="UP001378592">
    <property type="component" value="Unassembled WGS sequence"/>
</dbReference>
<dbReference type="AlphaFoldDB" id="A0AAN9Z2G7"/>
<dbReference type="InterPro" id="IPR039085">
    <property type="entry name" value="DCA10"/>
</dbReference>
<evidence type="ECO:0000256" key="1">
    <source>
        <dbReference type="ARBA" id="ARBA00005903"/>
    </source>
</evidence>
<dbReference type="Pfam" id="PF00400">
    <property type="entry name" value="WD40"/>
    <property type="match status" value="2"/>
</dbReference>
<evidence type="ECO:0000256" key="3">
    <source>
        <dbReference type="ARBA" id="ARBA00022737"/>
    </source>
</evidence>
<reference evidence="6 7" key="1">
    <citation type="submission" date="2024-03" db="EMBL/GenBank/DDBJ databases">
        <title>The genome assembly and annotation of the cricket Gryllus longicercus Weissman &amp; Gray.</title>
        <authorList>
            <person name="Szrajer S."/>
            <person name="Gray D."/>
            <person name="Ylla G."/>
        </authorList>
    </citation>
    <scope>NUCLEOTIDE SEQUENCE [LARGE SCALE GENOMIC DNA]</scope>
    <source>
        <strain evidence="6">DAG 2021-001</strain>
        <tissue evidence="6">Whole body minus gut</tissue>
    </source>
</reference>
<feature type="compositionally biased region" description="Low complexity" evidence="5">
    <location>
        <begin position="323"/>
        <end position="340"/>
    </location>
</feature>
<dbReference type="PROSITE" id="PS50082">
    <property type="entry name" value="WD_REPEATS_2"/>
    <property type="match status" value="1"/>
</dbReference>
<comment type="similarity">
    <text evidence="1">Belongs to the WD repeat DCAF10 family.</text>
</comment>
<sequence length="739" mass="80862">MSTERTNTSPSWIRQREIGQRLPPGHPDHLMKSLYSSVRSYYAYDNDEVADNGIYNLAFSPDGSLLVAVGERKSIIMFDPVSQKLMQTVQNAHSSTIGYAKFLDSRMFGTCSDDNHVSIWDARSLKSSVQTLRGHTNRVRNLEFVSDGLLISSGVDGNIFAWNLNQYSENECVRNRLLHFDGLTRMRLTPDSSKMVVSTNGGYLMIIHDLDLDTVETDFNGFRPNIYRLMQVCKKPIPIATAYTHLFSMERKSNRAEFISDFPRGDAAKAISSLEIHPQGWCAVSRNLARDDMSEWSCTHDIQEKPPSKDEDHLADKQAKVNIESSDSSSESSDDSSIFDFDSDNNDLPPLQRIHVMERTDDTSHQLYTVIAASTNEVRVVMAERPFNMWETMAMEPEGNLHASEHLDGASGARNAAGDAVGASVAVEATGTIYTHFSFRAIQPSTSSAGGGRVDDSSSSSSPGNQHLPSTSSFSVLSAATGGAGPRSWEVGAGQLGEAAAGPSGTHVHGGVDPRILWRDYDFRRSGGNGSGTASGGNEDSEGRLHTNAQFRVVLQGSREESVAEWIRGQERRAQESDSQGGPSSGETAGPSRAEGGTPRPAAPGAPRRDWLPGADARWGLLARRFARKNAPIQKNTPRLTHYIEEPNVAKEYTKELSFSPDGRLICSPYDCGLRILAFSPNCSELSVCCPVDGPVQLYEVARNISHDNVVVSTAFSPRHHLIVSGCLSGKILWYQPVL</sequence>
<dbReference type="EMBL" id="JAZDUA010000361">
    <property type="protein sequence ID" value="KAK7793791.1"/>
    <property type="molecule type" value="Genomic_DNA"/>
</dbReference>
<name>A0AAN9Z2G7_9ORTH</name>
<dbReference type="InterPro" id="IPR036322">
    <property type="entry name" value="WD40_repeat_dom_sf"/>
</dbReference>
<evidence type="ECO:0000256" key="2">
    <source>
        <dbReference type="ARBA" id="ARBA00022574"/>
    </source>
</evidence>
<feature type="compositionally biased region" description="Basic and acidic residues" evidence="5">
    <location>
        <begin position="301"/>
        <end position="319"/>
    </location>
</feature>
<dbReference type="PROSITE" id="PS00678">
    <property type="entry name" value="WD_REPEATS_1"/>
    <property type="match status" value="1"/>
</dbReference>
<dbReference type="SUPFAM" id="SSF50978">
    <property type="entry name" value="WD40 repeat-like"/>
    <property type="match status" value="2"/>
</dbReference>
<dbReference type="Gene3D" id="2.130.10.10">
    <property type="entry name" value="YVTN repeat-like/Quinoprotein amine dehydrogenase"/>
    <property type="match status" value="1"/>
</dbReference>
<organism evidence="6 7">
    <name type="scientific">Gryllus longicercus</name>
    <dbReference type="NCBI Taxonomy" id="2509291"/>
    <lineage>
        <taxon>Eukaryota</taxon>
        <taxon>Metazoa</taxon>
        <taxon>Ecdysozoa</taxon>
        <taxon>Arthropoda</taxon>
        <taxon>Hexapoda</taxon>
        <taxon>Insecta</taxon>
        <taxon>Pterygota</taxon>
        <taxon>Neoptera</taxon>
        <taxon>Polyneoptera</taxon>
        <taxon>Orthoptera</taxon>
        <taxon>Ensifera</taxon>
        <taxon>Gryllidea</taxon>
        <taxon>Grylloidea</taxon>
        <taxon>Gryllidae</taxon>
        <taxon>Gryllinae</taxon>
        <taxon>Gryllus</taxon>
    </lineage>
</organism>
<gene>
    <name evidence="6" type="ORF">R5R35_013046</name>
</gene>
<feature type="region of interest" description="Disordered" evidence="5">
    <location>
        <begin position="570"/>
        <end position="612"/>
    </location>
</feature>
<dbReference type="InterPro" id="IPR019775">
    <property type="entry name" value="WD40_repeat_CS"/>
</dbReference>
<evidence type="ECO:0000256" key="4">
    <source>
        <dbReference type="PROSITE-ProRule" id="PRU00221"/>
    </source>
</evidence>
<dbReference type="InterPro" id="IPR015943">
    <property type="entry name" value="WD40/YVTN_repeat-like_dom_sf"/>
</dbReference>
<feature type="compositionally biased region" description="Polar residues" evidence="5">
    <location>
        <begin position="465"/>
        <end position="478"/>
    </location>
</feature>
<feature type="region of interest" description="Disordered" evidence="5">
    <location>
        <begin position="301"/>
        <end position="346"/>
    </location>
</feature>
<feature type="compositionally biased region" description="Polar residues" evidence="5">
    <location>
        <begin position="577"/>
        <end position="587"/>
    </location>
</feature>
<feature type="compositionally biased region" description="Low complexity" evidence="5">
    <location>
        <begin position="593"/>
        <end position="606"/>
    </location>
</feature>
<dbReference type="GO" id="GO:0080008">
    <property type="term" value="C:Cul4-RING E3 ubiquitin ligase complex"/>
    <property type="evidence" value="ECO:0007669"/>
    <property type="project" value="TreeGrafter"/>
</dbReference>
<dbReference type="PANTHER" id="PTHR14588">
    <property type="entry name" value="DDB1- AND CUL4-ASSOCIATED FACTOR 10"/>
    <property type="match status" value="1"/>
</dbReference>
<feature type="region of interest" description="Disordered" evidence="5">
    <location>
        <begin position="445"/>
        <end position="490"/>
    </location>
</feature>
<dbReference type="PANTHER" id="PTHR14588:SF2">
    <property type="entry name" value="DDB1- AND CUL4-ASSOCIATED FACTOR 10"/>
    <property type="match status" value="1"/>
</dbReference>